<dbReference type="PANTHER" id="PTHR35807:SF1">
    <property type="entry name" value="TRANSCRIPTIONAL REGULATOR REDD"/>
    <property type="match status" value="1"/>
</dbReference>
<evidence type="ECO:0000256" key="5">
    <source>
        <dbReference type="PROSITE-ProRule" id="PRU01091"/>
    </source>
</evidence>
<dbReference type="Proteomes" id="UP000517916">
    <property type="component" value="Unassembled WGS sequence"/>
</dbReference>
<dbReference type="Pfam" id="PF13424">
    <property type="entry name" value="TPR_12"/>
    <property type="match status" value="1"/>
</dbReference>
<dbReference type="SMART" id="SM00028">
    <property type="entry name" value="TPR"/>
    <property type="match status" value="4"/>
</dbReference>
<reference evidence="7 8" key="1">
    <citation type="submission" date="2020-08" db="EMBL/GenBank/DDBJ databases">
        <title>Genomic Encyclopedia of Archaeal and Bacterial Type Strains, Phase II (KMG-II): from individual species to whole genera.</title>
        <authorList>
            <person name="Goeker M."/>
        </authorList>
    </citation>
    <scope>NUCLEOTIDE SEQUENCE [LARGE SCALE GENOMIC DNA]</scope>
    <source>
        <strain evidence="7 8">DSM 43850</strain>
    </source>
</reference>
<gene>
    <name evidence="7" type="ORF">BC739_004703</name>
</gene>
<evidence type="ECO:0000256" key="3">
    <source>
        <dbReference type="ARBA" id="ARBA00023125"/>
    </source>
</evidence>
<dbReference type="InterPro" id="IPR001867">
    <property type="entry name" value="OmpR/PhoB-type_DNA-bd"/>
</dbReference>
<dbReference type="Gene3D" id="1.25.40.10">
    <property type="entry name" value="Tetratricopeptide repeat domain"/>
    <property type="match status" value="3"/>
</dbReference>
<dbReference type="InterPro" id="IPR011990">
    <property type="entry name" value="TPR-like_helical_dom_sf"/>
</dbReference>
<dbReference type="InterPro" id="IPR027417">
    <property type="entry name" value="P-loop_NTPase"/>
</dbReference>
<dbReference type="InterPro" id="IPR051677">
    <property type="entry name" value="AfsR-DnrI-RedD_regulator"/>
</dbReference>
<feature type="DNA-binding region" description="OmpR/PhoB-type" evidence="5">
    <location>
        <begin position="1"/>
        <end position="97"/>
    </location>
</feature>
<dbReference type="PROSITE" id="PS51755">
    <property type="entry name" value="OMPR_PHOB"/>
    <property type="match status" value="1"/>
</dbReference>
<dbReference type="EMBL" id="JACJID010000003">
    <property type="protein sequence ID" value="MBA8927497.1"/>
    <property type="molecule type" value="Genomic_DNA"/>
</dbReference>
<keyword evidence="4" id="KW-0804">Transcription</keyword>
<evidence type="ECO:0000256" key="2">
    <source>
        <dbReference type="ARBA" id="ARBA00023015"/>
    </source>
</evidence>
<protein>
    <submittedName>
        <fullName evidence="7">DNA-binding SARP family transcriptional activator</fullName>
    </submittedName>
</protein>
<dbReference type="CDD" id="cd15831">
    <property type="entry name" value="BTAD"/>
    <property type="match status" value="1"/>
</dbReference>
<dbReference type="PANTHER" id="PTHR35807">
    <property type="entry name" value="TRANSCRIPTIONAL REGULATOR REDD-RELATED"/>
    <property type="match status" value="1"/>
</dbReference>
<evidence type="ECO:0000313" key="7">
    <source>
        <dbReference type="EMBL" id="MBA8927497.1"/>
    </source>
</evidence>
<dbReference type="Pfam" id="PF00931">
    <property type="entry name" value="NB-ARC"/>
    <property type="match status" value="1"/>
</dbReference>
<dbReference type="SUPFAM" id="SSF52540">
    <property type="entry name" value="P-loop containing nucleoside triphosphate hydrolases"/>
    <property type="match status" value="1"/>
</dbReference>
<keyword evidence="2" id="KW-0805">Transcription regulation</keyword>
<proteinExistence type="inferred from homology"/>
<dbReference type="SMART" id="SM01043">
    <property type="entry name" value="BTAD"/>
    <property type="match status" value="1"/>
</dbReference>
<evidence type="ECO:0000256" key="4">
    <source>
        <dbReference type="ARBA" id="ARBA00023163"/>
    </source>
</evidence>
<dbReference type="PRINTS" id="PR00364">
    <property type="entry name" value="DISEASERSIST"/>
</dbReference>
<comment type="similarity">
    <text evidence="1">Belongs to the AfsR/DnrI/RedD regulatory family.</text>
</comment>
<sequence length="951" mass="102947">MRYGILGPLEVSRAGRPVTPSTPQPRTVLTALLANANRWVPVLTLVDELWPQGAPRTGRVIVQVAVSKLRKALCPGVGVDSPAQLIRTGRAGYLLSVAGGEFDQDEFVLGAQRGQQLLLEERPEAAREVFSQALRLWRGEALADVECGPVLAAHAQWLSALRLSTLDSRVRVDLALGRHQLLIPELRALLAEDPGQEPLAGSLIVALHRAGRAAEADEVLAEVRDHLGADPGPQLRRVHGDPSTWELPKAVVRTSAASGQIPPQVADFTGREGLLARISPELGSAPIVLCGPGGVGKTTLAVAAAHRWRERFPDGQLFARLRGSEQVDVLGRFLISLGVKEVPGGLPERQQLFRGLTLDRRVLVVLDDAVTEAQVRALLPSGRDCGVIVTARGRLTGLEGARPFEVDALSEQAALGLLGAVAGPERVAAEAVRAAELVRLCGFLPLAVRIAGAKLAARPHELISDLLARITDERRRLGELRTGDLDVRATLEVGYLDCGPAQRRVLKALGLLDSADLPVWAVAAMLDLDAGTTAELLDGLVDASLLQVVGRDRLGQLRYRPHELIRVFGHDRLLAEDSSSARAELVDRLLGAYCDRADSLQGMESTALPCLVEVAHRYRRWHAASVLAQVCPPRNDSRRIDIIGLVAARVTGDRRAQAVSLRRLGDLHWEGHGRARRAHVYYDMACRIFAELDDHVGLGRALASRADIDVERGEIERAHVSLRRGLVMLRAVDDRCGQVDLLRQLGSLHADRGDLAEAKDCFNAALDLAVALGDERRRAQAAKQLADLLRRTGETDRAGELLETALRVSSRGNDDHWTAHVLRSMGELERSCGNLATAEECLTRSLGLFEELGHRHATAYTVRSLGELSRQRGDEYRALTLLTGSLATFVDLDDRRGRAYALLGLGPVRHELGDAAAGVAALRESARLFDGLGFPVWHAQALDALGRLAVV</sequence>
<dbReference type="InterPro" id="IPR005158">
    <property type="entry name" value="BTAD"/>
</dbReference>
<dbReference type="SMART" id="SM00862">
    <property type="entry name" value="Trans_reg_C"/>
    <property type="match status" value="1"/>
</dbReference>
<dbReference type="Pfam" id="PF03704">
    <property type="entry name" value="BTAD"/>
    <property type="match status" value="1"/>
</dbReference>
<dbReference type="SUPFAM" id="SSF48452">
    <property type="entry name" value="TPR-like"/>
    <property type="match status" value="2"/>
</dbReference>
<dbReference type="Pfam" id="PF13181">
    <property type="entry name" value="TPR_8"/>
    <property type="match status" value="1"/>
</dbReference>
<keyword evidence="3 5" id="KW-0238">DNA-binding</keyword>
<dbReference type="SUPFAM" id="SSF46894">
    <property type="entry name" value="C-terminal effector domain of the bipartite response regulators"/>
    <property type="match status" value="1"/>
</dbReference>
<dbReference type="InterPro" id="IPR016032">
    <property type="entry name" value="Sig_transdc_resp-reg_C-effctor"/>
</dbReference>
<dbReference type="InterPro" id="IPR002182">
    <property type="entry name" value="NB-ARC"/>
</dbReference>
<dbReference type="InterPro" id="IPR019734">
    <property type="entry name" value="TPR_rpt"/>
</dbReference>
<organism evidence="7 8">
    <name type="scientific">Kutzneria viridogrisea</name>
    <dbReference type="NCBI Taxonomy" id="47990"/>
    <lineage>
        <taxon>Bacteria</taxon>
        <taxon>Bacillati</taxon>
        <taxon>Actinomycetota</taxon>
        <taxon>Actinomycetes</taxon>
        <taxon>Pseudonocardiales</taxon>
        <taxon>Pseudonocardiaceae</taxon>
        <taxon>Kutzneria</taxon>
    </lineage>
</organism>
<dbReference type="Gene3D" id="3.40.50.300">
    <property type="entry name" value="P-loop containing nucleotide triphosphate hydrolases"/>
    <property type="match status" value="1"/>
</dbReference>
<dbReference type="InterPro" id="IPR036388">
    <property type="entry name" value="WH-like_DNA-bd_sf"/>
</dbReference>
<evidence type="ECO:0000259" key="6">
    <source>
        <dbReference type="PROSITE" id="PS51755"/>
    </source>
</evidence>
<comment type="caution">
    <text evidence="7">The sequence shown here is derived from an EMBL/GenBank/DDBJ whole genome shotgun (WGS) entry which is preliminary data.</text>
</comment>
<dbReference type="RefSeq" id="WP_182838367.1">
    <property type="nucleotide sequence ID" value="NZ_BAAABQ010000056.1"/>
</dbReference>
<evidence type="ECO:0000256" key="1">
    <source>
        <dbReference type="ARBA" id="ARBA00005820"/>
    </source>
</evidence>
<evidence type="ECO:0000313" key="8">
    <source>
        <dbReference type="Proteomes" id="UP000517916"/>
    </source>
</evidence>
<name>A0ABR6BKT3_9PSEU</name>
<dbReference type="Gene3D" id="1.10.10.10">
    <property type="entry name" value="Winged helix-like DNA-binding domain superfamily/Winged helix DNA-binding domain"/>
    <property type="match status" value="1"/>
</dbReference>
<keyword evidence="8" id="KW-1185">Reference proteome</keyword>
<accession>A0ABR6BKT3</accession>
<feature type="domain" description="OmpR/PhoB-type" evidence="6">
    <location>
        <begin position="1"/>
        <end position="97"/>
    </location>
</feature>
<dbReference type="GO" id="GO:0003677">
    <property type="term" value="F:DNA binding"/>
    <property type="evidence" value="ECO:0007669"/>
    <property type="project" value="UniProtKB-KW"/>
</dbReference>